<reference evidence="2" key="1">
    <citation type="submission" date="2020-03" db="EMBL/GenBank/DDBJ databases">
        <authorList>
            <person name="Weist P."/>
        </authorList>
    </citation>
    <scope>NUCLEOTIDE SEQUENCE</scope>
</reference>
<evidence type="ECO:0000256" key="1">
    <source>
        <dbReference type="SAM" id="MobiDB-lite"/>
    </source>
</evidence>
<feature type="compositionally biased region" description="Polar residues" evidence="1">
    <location>
        <begin position="30"/>
        <end position="41"/>
    </location>
</feature>
<evidence type="ECO:0000313" key="2">
    <source>
        <dbReference type="EMBL" id="CAB1450277.1"/>
    </source>
</evidence>
<evidence type="ECO:0000313" key="3">
    <source>
        <dbReference type="Proteomes" id="UP001153269"/>
    </source>
</evidence>
<gene>
    <name evidence="2" type="ORF">PLEPLA_LOCUS37966</name>
</gene>
<feature type="region of interest" description="Disordered" evidence="1">
    <location>
        <begin position="1"/>
        <end position="46"/>
    </location>
</feature>
<name>A0A9N7VCU4_PLEPL</name>
<sequence>MAKAGGFLKPNLDEPQRYVNETDYEHGSTSEEVSAQNSIADKTTERDVREAVPGCKRIAAHVDPLDRLLVHELRSVVVCPAQPLVLPARVTFREGDQTEAKSATSESTTPGTHYTMQKDCILRPSSPYHDYHSNYRPLVACDRRNLSRYDWSAADLYSQEAYSLSSQCILAYALADQGVGDNTS</sequence>
<comment type="caution">
    <text evidence="2">The sequence shown here is derived from an EMBL/GenBank/DDBJ whole genome shotgun (WGS) entry which is preliminary data.</text>
</comment>
<proteinExistence type="predicted"/>
<dbReference type="Proteomes" id="UP001153269">
    <property type="component" value="Unassembled WGS sequence"/>
</dbReference>
<organism evidence="2 3">
    <name type="scientific">Pleuronectes platessa</name>
    <name type="common">European plaice</name>
    <dbReference type="NCBI Taxonomy" id="8262"/>
    <lineage>
        <taxon>Eukaryota</taxon>
        <taxon>Metazoa</taxon>
        <taxon>Chordata</taxon>
        <taxon>Craniata</taxon>
        <taxon>Vertebrata</taxon>
        <taxon>Euteleostomi</taxon>
        <taxon>Actinopterygii</taxon>
        <taxon>Neopterygii</taxon>
        <taxon>Teleostei</taxon>
        <taxon>Neoteleostei</taxon>
        <taxon>Acanthomorphata</taxon>
        <taxon>Carangaria</taxon>
        <taxon>Pleuronectiformes</taxon>
        <taxon>Pleuronectoidei</taxon>
        <taxon>Pleuronectidae</taxon>
        <taxon>Pleuronectes</taxon>
    </lineage>
</organism>
<dbReference type="EMBL" id="CADEAL010004048">
    <property type="protein sequence ID" value="CAB1450277.1"/>
    <property type="molecule type" value="Genomic_DNA"/>
</dbReference>
<dbReference type="AlphaFoldDB" id="A0A9N7VCU4"/>
<accession>A0A9N7VCU4</accession>
<protein>
    <submittedName>
        <fullName evidence="2">Uncharacterized protein</fullName>
    </submittedName>
</protein>
<keyword evidence="3" id="KW-1185">Reference proteome</keyword>